<evidence type="ECO:0000313" key="1">
    <source>
        <dbReference type="EMBL" id="THU89880.1"/>
    </source>
</evidence>
<protein>
    <submittedName>
        <fullName evidence="1">Uncharacterized protein</fullName>
    </submittedName>
</protein>
<evidence type="ECO:0000313" key="2">
    <source>
        <dbReference type="Proteomes" id="UP000297245"/>
    </source>
</evidence>
<accession>A0A4S8LLK2</accession>
<gene>
    <name evidence="1" type="ORF">K435DRAFT_802401</name>
</gene>
<proteinExistence type="predicted"/>
<dbReference type="EMBL" id="ML179353">
    <property type="protein sequence ID" value="THU89880.1"/>
    <property type="molecule type" value="Genomic_DNA"/>
</dbReference>
<name>A0A4S8LLK2_DENBC</name>
<sequence length="148" mass="16688">MQYYGFSQSSSDLEEKEECLSELGYATEEVENRSDKPKLELEDYDGIALQSQLLEEFKIPADKCDHFYVPDAAFTHQTSQVSVDSSEWIPNVANQKKIDDLLLTTMANQTLFMTSSNSKTILHTCATAGNFSMKTVQSQTHLILPFFA</sequence>
<keyword evidence="2" id="KW-1185">Reference proteome</keyword>
<reference evidence="1 2" key="1">
    <citation type="journal article" date="2019" name="Nat. Ecol. Evol.">
        <title>Megaphylogeny resolves global patterns of mushroom evolution.</title>
        <authorList>
            <person name="Varga T."/>
            <person name="Krizsan K."/>
            <person name="Foldi C."/>
            <person name="Dima B."/>
            <person name="Sanchez-Garcia M."/>
            <person name="Sanchez-Ramirez S."/>
            <person name="Szollosi G.J."/>
            <person name="Szarkandi J.G."/>
            <person name="Papp V."/>
            <person name="Albert L."/>
            <person name="Andreopoulos W."/>
            <person name="Angelini C."/>
            <person name="Antonin V."/>
            <person name="Barry K.W."/>
            <person name="Bougher N.L."/>
            <person name="Buchanan P."/>
            <person name="Buyck B."/>
            <person name="Bense V."/>
            <person name="Catcheside P."/>
            <person name="Chovatia M."/>
            <person name="Cooper J."/>
            <person name="Damon W."/>
            <person name="Desjardin D."/>
            <person name="Finy P."/>
            <person name="Geml J."/>
            <person name="Haridas S."/>
            <person name="Hughes K."/>
            <person name="Justo A."/>
            <person name="Karasinski D."/>
            <person name="Kautmanova I."/>
            <person name="Kiss B."/>
            <person name="Kocsube S."/>
            <person name="Kotiranta H."/>
            <person name="LaButti K.M."/>
            <person name="Lechner B.E."/>
            <person name="Liimatainen K."/>
            <person name="Lipzen A."/>
            <person name="Lukacs Z."/>
            <person name="Mihaltcheva S."/>
            <person name="Morgado L.N."/>
            <person name="Niskanen T."/>
            <person name="Noordeloos M.E."/>
            <person name="Ohm R.A."/>
            <person name="Ortiz-Santana B."/>
            <person name="Ovrebo C."/>
            <person name="Racz N."/>
            <person name="Riley R."/>
            <person name="Savchenko A."/>
            <person name="Shiryaev A."/>
            <person name="Soop K."/>
            <person name="Spirin V."/>
            <person name="Szebenyi C."/>
            <person name="Tomsovsky M."/>
            <person name="Tulloss R.E."/>
            <person name="Uehling J."/>
            <person name="Grigoriev I.V."/>
            <person name="Vagvolgyi C."/>
            <person name="Papp T."/>
            <person name="Martin F.M."/>
            <person name="Miettinen O."/>
            <person name="Hibbett D.S."/>
            <person name="Nagy L.G."/>
        </authorList>
    </citation>
    <scope>NUCLEOTIDE SEQUENCE [LARGE SCALE GENOMIC DNA]</scope>
    <source>
        <strain evidence="1 2">CBS 962.96</strain>
    </source>
</reference>
<organism evidence="1 2">
    <name type="scientific">Dendrothele bispora (strain CBS 962.96)</name>
    <dbReference type="NCBI Taxonomy" id="1314807"/>
    <lineage>
        <taxon>Eukaryota</taxon>
        <taxon>Fungi</taxon>
        <taxon>Dikarya</taxon>
        <taxon>Basidiomycota</taxon>
        <taxon>Agaricomycotina</taxon>
        <taxon>Agaricomycetes</taxon>
        <taxon>Agaricomycetidae</taxon>
        <taxon>Agaricales</taxon>
        <taxon>Agaricales incertae sedis</taxon>
        <taxon>Dendrothele</taxon>
    </lineage>
</organism>
<dbReference type="AlphaFoldDB" id="A0A4S8LLK2"/>
<dbReference type="Proteomes" id="UP000297245">
    <property type="component" value="Unassembled WGS sequence"/>
</dbReference>